<gene>
    <name evidence="1" type="ORF">WKI47_15080</name>
</gene>
<sequence length="393" mass="41215">MKHTGKIYLLTLITFVVSTSEGVIAGILDKVAASVNVPLAVAGQLITIFAIANAFGSPLVMIAAAKWNQRKVLIVSLMIMVIGCAATFWLSGFGYLMLSRVVLAIGSGVFAIAAKTAASHLAPPEKQAGAIGTILLGFSAAIIVGVPIGRVVAMSHDWRFIFVGIGLLSLLSIMAIMAVIPAKIKGEVTPIGMQLAYLKQPKILTGLAVTFFWQLGYGMMYAYITPFLLQVALLREGQISMALFAFGIATLIGSKFGGWMSDVVGNGKTLMGSLTVHALALVTLSVMPGSTFVTIPLLMVWSFSAWASGPGMQYNLIELAPQARGIMLGLYGSFIQLGIAAAGGIGGLASNGGSMRLVGLVAAASVTIALLLSRYSSRRSLKKIDRLMASGRR</sequence>
<dbReference type="Proteomes" id="UP001380953">
    <property type="component" value="Unassembled WGS sequence"/>
</dbReference>
<keyword evidence="2" id="KW-1185">Reference proteome</keyword>
<organism evidence="1 2">
    <name type="scientific">Saccharibacillus sacchari</name>
    <dbReference type="NCBI Taxonomy" id="456493"/>
    <lineage>
        <taxon>Bacteria</taxon>
        <taxon>Bacillati</taxon>
        <taxon>Bacillota</taxon>
        <taxon>Bacilli</taxon>
        <taxon>Bacillales</taxon>
        <taxon>Paenibacillaceae</taxon>
        <taxon>Saccharibacillus</taxon>
    </lineage>
</organism>
<evidence type="ECO:0000313" key="2">
    <source>
        <dbReference type="Proteomes" id="UP001380953"/>
    </source>
</evidence>
<reference evidence="1" key="1">
    <citation type="submission" date="2024-03" db="EMBL/GenBank/DDBJ databases">
        <title>Whole genome sequecning of epiphytes from Marcgravia umbellata leaves.</title>
        <authorList>
            <person name="Kumar G."/>
            <person name="Savka M.A."/>
        </authorList>
    </citation>
    <scope>NUCLEOTIDE SEQUENCE</scope>
    <source>
        <strain evidence="1">RIT_BL5</strain>
    </source>
</reference>
<name>A0ACC6PE87_9BACL</name>
<protein>
    <submittedName>
        <fullName evidence="1">MFS transporter</fullName>
    </submittedName>
</protein>
<evidence type="ECO:0000313" key="1">
    <source>
        <dbReference type="EMBL" id="MEJ8305228.1"/>
    </source>
</evidence>
<accession>A0ACC6PE87</accession>
<comment type="caution">
    <text evidence="1">The sequence shown here is derived from an EMBL/GenBank/DDBJ whole genome shotgun (WGS) entry which is preliminary data.</text>
</comment>
<dbReference type="EMBL" id="JBBKAR010000039">
    <property type="protein sequence ID" value="MEJ8305228.1"/>
    <property type="molecule type" value="Genomic_DNA"/>
</dbReference>
<proteinExistence type="predicted"/>